<organism evidence="3 4">
    <name type="scientific">Fusibacter tunisiensis</name>
    <dbReference type="NCBI Taxonomy" id="1008308"/>
    <lineage>
        <taxon>Bacteria</taxon>
        <taxon>Bacillati</taxon>
        <taxon>Bacillota</taxon>
        <taxon>Clostridia</taxon>
        <taxon>Eubacteriales</taxon>
        <taxon>Eubacteriales Family XII. Incertae Sedis</taxon>
        <taxon>Fusibacter</taxon>
    </lineage>
</organism>
<gene>
    <name evidence="3" type="ORF">JOC49_002104</name>
</gene>
<dbReference type="SUPFAM" id="SSF82549">
    <property type="entry name" value="DAK1/DegV-like"/>
    <property type="match status" value="1"/>
</dbReference>
<evidence type="ECO:0000313" key="3">
    <source>
        <dbReference type="EMBL" id="MBM7562543.1"/>
    </source>
</evidence>
<reference evidence="3 4" key="1">
    <citation type="submission" date="2021-01" db="EMBL/GenBank/DDBJ databases">
        <title>Genomic Encyclopedia of Type Strains, Phase IV (KMG-IV): sequencing the most valuable type-strain genomes for metagenomic binning, comparative biology and taxonomic classification.</title>
        <authorList>
            <person name="Goeker M."/>
        </authorList>
    </citation>
    <scope>NUCLEOTIDE SEQUENCE [LARGE SCALE GENOMIC DNA]</scope>
    <source>
        <strain evidence="3 4">DSM 24436</strain>
    </source>
</reference>
<dbReference type="EMBL" id="JAFBDT010000021">
    <property type="protein sequence ID" value="MBM7562543.1"/>
    <property type="molecule type" value="Genomic_DNA"/>
</dbReference>
<dbReference type="Pfam" id="PF02645">
    <property type="entry name" value="DegV"/>
    <property type="match status" value="1"/>
</dbReference>
<dbReference type="PANTHER" id="PTHR33434">
    <property type="entry name" value="DEGV DOMAIN-CONTAINING PROTEIN DR_1986-RELATED"/>
    <property type="match status" value="1"/>
</dbReference>
<comment type="function">
    <text evidence="1">May bind long-chain fatty acids, such as palmitate, and may play a role in lipid transport or fatty acid metabolism.</text>
</comment>
<dbReference type="Gene3D" id="2.20.28.50">
    <property type="entry name" value="degv family protein"/>
    <property type="match status" value="1"/>
</dbReference>
<dbReference type="InterPro" id="IPR003797">
    <property type="entry name" value="DegV"/>
</dbReference>
<dbReference type="InterPro" id="IPR050270">
    <property type="entry name" value="DegV_domain_contain"/>
</dbReference>
<name>A0ABS2MSY2_9FIRM</name>
<dbReference type="PROSITE" id="PS51482">
    <property type="entry name" value="DEGV"/>
    <property type="match status" value="1"/>
</dbReference>
<proteinExistence type="predicted"/>
<keyword evidence="2" id="KW-0446">Lipid-binding</keyword>
<evidence type="ECO:0000256" key="2">
    <source>
        <dbReference type="ARBA" id="ARBA00023121"/>
    </source>
</evidence>
<keyword evidence="4" id="KW-1185">Reference proteome</keyword>
<accession>A0ABS2MSY2</accession>
<dbReference type="RefSeq" id="WP_204664973.1">
    <property type="nucleotide sequence ID" value="NZ_JAFBDT010000021.1"/>
</dbReference>
<dbReference type="PANTHER" id="PTHR33434:SF3">
    <property type="entry name" value="DEGV DOMAIN-CONTAINING PROTEIN YITS"/>
    <property type="match status" value="1"/>
</dbReference>
<dbReference type="InterPro" id="IPR043168">
    <property type="entry name" value="DegV_C"/>
</dbReference>
<evidence type="ECO:0000256" key="1">
    <source>
        <dbReference type="ARBA" id="ARBA00003238"/>
    </source>
</evidence>
<dbReference type="Gene3D" id="3.30.1180.10">
    <property type="match status" value="1"/>
</dbReference>
<dbReference type="Proteomes" id="UP000767854">
    <property type="component" value="Unassembled WGS sequence"/>
</dbReference>
<dbReference type="NCBIfam" id="TIGR00762">
    <property type="entry name" value="DegV"/>
    <property type="match status" value="1"/>
</dbReference>
<evidence type="ECO:0000313" key="4">
    <source>
        <dbReference type="Proteomes" id="UP000767854"/>
    </source>
</evidence>
<sequence length="292" mass="31893">MTVKIITDSCCDLPLDYVLKHQDALQVLGMPIQIETEEIIDDLGQSYSHAEFYSKLRNGILPTTSQINVHRFTDAFKSSLEAGAHIIYIGFSAALSGTYNSALLAKSLVLEDYPDAQLHVIDTKSASIGLGVLVIEAVKMAESGATADAIERFIIDNHLNAQHWFGVDDLFFLKKGGRINTATAAVGTVLNVKLTLIVDQAGYLKPYGTVRGRKKSLNFLISKLEEHYEENRTNVVLVGHGNAIDDALRMSDTIRSTYPNLEIIISELSMTIASHVGPGMVAIAFLGKGREL</sequence>
<comment type="caution">
    <text evidence="3">The sequence shown here is derived from an EMBL/GenBank/DDBJ whole genome shotgun (WGS) entry which is preliminary data.</text>
</comment>
<protein>
    <submittedName>
        <fullName evidence="3">DegV family protein with EDD domain</fullName>
    </submittedName>
</protein>
<dbReference type="Gene3D" id="3.40.50.10440">
    <property type="entry name" value="Dihydroxyacetone kinase, domain 1"/>
    <property type="match status" value="1"/>
</dbReference>